<evidence type="ECO:0000256" key="2">
    <source>
        <dbReference type="ARBA" id="ARBA00007866"/>
    </source>
</evidence>
<dbReference type="InterPro" id="IPR002429">
    <property type="entry name" value="CcO_II-like_C"/>
</dbReference>
<gene>
    <name evidence="10" type="ORF">ACFPFO_22065</name>
</gene>
<dbReference type="InterPro" id="IPR008972">
    <property type="entry name" value="Cupredoxin"/>
</dbReference>
<protein>
    <submittedName>
        <fullName evidence="10">Cytochrome c oxidase subunit II</fullName>
    </submittedName>
</protein>
<evidence type="ECO:0000256" key="1">
    <source>
        <dbReference type="ARBA" id="ARBA00004370"/>
    </source>
</evidence>
<dbReference type="Gene3D" id="2.60.40.420">
    <property type="entry name" value="Cupredoxins - blue copper proteins"/>
    <property type="match status" value="1"/>
</dbReference>
<keyword evidence="5" id="KW-0249">Electron transport</keyword>
<evidence type="ECO:0000256" key="3">
    <source>
        <dbReference type="ARBA" id="ARBA00022448"/>
    </source>
</evidence>
<dbReference type="EMBL" id="JBHSJG010000072">
    <property type="protein sequence ID" value="MFC4990386.1"/>
    <property type="molecule type" value="Genomic_DNA"/>
</dbReference>
<evidence type="ECO:0000256" key="7">
    <source>
        <dbReference type="ARBA" id="ARBA00023136"/>
    </source>
</evidence>
<evidence type="ECO:0000256" key="6">
    <source>
        <dbReference type="ARBA" id="ARBA00023008"/>
    </source>
</evidence>
<dbReference type="GO" id="GO:0016020">
    <property type="term" value="C:membrane"/>
    <property type="evidence" value="ECO:0007669"/>
    <property type="project" value="UniProtKB-SubCell"/>
</dbReference>
<reference evidence="10 11" key="1">
    <citation type="journal article" date="2019" name="Int. J. Syst. Evol. Microbiol.">
        <title>The Global Catalogue of Microorganisms (GCM) 10K type strain sequencing project: providing services to taxonomists for standard genome sequencing and annotation.</title>
        <authorList>
            <consortium name="The Broad Institute Genomics Platform"/>
            <consortium name="The Broad Institute Genome Sequencing Center for Infectious Disease"/>
            <person name="Wu L."/>
            <person name="Ma J."/>
        </authorList>
    </citation>
    <scope>NUCLEOTIDE SEQUENCE [LARGE SCALE GENOMIC DNA]</scope>
    <source>
        <strain evidence="10 11">CGMCC 1.15824</strain>
    </source>
</reference>
<evidence type="ECO:0000256" key="4">
    <source>
        <dbReference type="ARBA" id="ARBA00022723"/>
    </source>
</evidence>
<accession>A0ABD5QL99</accession>
<dbReference type="PRINTS" id="PR01166">
    <property type="entry name" value="CYCOXIDASEII"/>
</dbReference>
<dbReference type="PROSITE" id="PS00078">
    <property type="entry name" value="COX2"/>
    <property type="match status" value="1"/>
</dbReference>
<comment type="subcellular location">
    <subcellularLocation>
        <location evidence="1">Membrane</location>
    </subcellularLocation>
</comment>
<dbReference type="InterPro" id="IPR045187">
    <property type="entry name" value="CcO_II"/>
</dbReference>
<sequence>MTMVLAIDSLVAFGPVLDPGVPTTVGSVPASTSTAEVIGRLHRRVMGAGVVIALLVGLALYHAVRTDGRDGVDPVRRYELAWIAGSAVTLGGVGVAAAEALGTRPFSSADGGVDLEVAVRAERFEFRFEYPGQNGRTADELVVPVDRSIHLTINSMDVIHSLHVPELGLKQMAVPGEEHAIRTTTIREGEYRGYCGSYCGSGHARMEFRVRIVDDETFEAWLSE</sequence>
<keyword evidence="8" id="KW-1133">Transmembrane helix</keyword>
<dbReference type="SUPFAM" id="SSF49503">
    <property type="entry name" value="Cupredoxins"/>
    <property type="match status" value="1"/>
</dbReference>
<keyword evidence="11" id="KW-1185">Reference proteome</keyword>
<dbReference type="InterPro" id="IPR001505">
    <property type="entry name" value="Copper_CuA"/>
</dbReference>
<dbReference type="RefSeq" id="WP_224828694.1">
    <property type="nucleotide sequence ID" value="NZ_JAIVEF010000009.1"/>
</dbReference>
<name>A0ABD5QL99_9EURY</name>
<feature type="transmembrane region" description="Helical" evidence="8">
    <location>
        <begin position="80"/>
        <end position="98"/>
    </location>
</feature>
<dbReference type="AlphaFoldDB" id="A0ABD5QL99"/>
<evidence type="ECO:0000313" key="10">
    <source>
        <dbReference type="EMBL" id="MFC4990386.1"/>
    </source>
</evidence>
<keyword evidence="8" id="KW-0812">Transmembrane</keyword>
<dbReference type="GO" id="GO:0046872">
    <property type="term" value="F:metal ion binding"/>
    <property type="evidence" value="ECO:0007669"/>
    <property type="project" value="UniProtKB-KW"/>
</dbReference>
<dbReference type="Pfam" id="PF00116">
    <property type="entry name" value="COX2"/>
    <property type="match status" value="1"/>
</dbReference>
<keyword evidence="4" id="KW-0479">Metal-binding</keyword>
<proteinExistence type="inferred from homology"/>
<dbReference type="PANTHER" id="PTHR22888:SF9">
    <property type="entry name" value="CYTOCHROME C OXIDASE SUBUNIT 2"/>
    <property type="match status" value="1"/>
</dbReference>
<comment type="caution">
    <text evidence="10">The sequence shown here is derived from an EMBL/GenBank/DDBJ whole genome shotgun (WGS) entry which is preliminary data.</text>
</comment>
<evidence type="ECO:0000259" key="9">
    <source>
        <dbReference type="PROSITE" id="PS50857"/>
    </source>
</evidence>
<keyword evidence="6" id="KW-0186">Copper</keyword>
<feature type="transmembrane region" description="Helical" evidence="8">
    <location>
        <begin position="45"/>
        <end position="64"/>
    </location>
</feature>
<dbReference type="PANTHER" id="PTHR22888">
    <property type="entry name" value="CYTOCHROME C OXIDASE, SUBUNIT II"/>
    <property type="match status" value="1"/>
</dbReference>
<comment type="similarity">
    <text evidence="2">Belongs to the cytochrome c oxidase subunit 2 family.</text>
</comment>
<keyword evidence="3" id="KW-0813">Transport</keyword>
<dbReference type="Proteomes" id="UP001595925">
    <property type="component" value="Unassembled WGS sequence"/>
</dbReference>
<evidence type="ECO:0000256" key="5">
    <source>
        <dbReference type="ARBA" id="ARBA00022982"/>
    </source>
</evidence>
<evidence type="ECO:0000256" key="8">
    <source>
        <dbReference type="SAM" id="Phobius"/>
    </source>
</evidence>
<dbReference type="PROSITE" id="PS50857">
    <property type="entry name" value="COX2_CUA"/>
    <property type="match status" value="1"/>
</dbReference>
<feature type="domain" description="Cytochrome oxidase subunit II copper A binding" evidence="9">
    <location>
        <begin position="112"/>
        <end position="224"/>
    </location>
</feature>
<keyword evidence="7 8" id="KW-0472">Membrane</keyword>
<evidence type="ECO:0000313" key="11">
    <source>
        <dbReference type="Proteomes" id="UP001595925"/>
    </source>
</evidence>
<organism evidence="10 11">
    <name type="scientific">Saliphagus infecundisoli</name>
    <dbReference type="NCBI Taxonomy" id="1849069"/>
    <lineage>
        <taxon>Archaea</taxon>
        <taxon>Methanobacteriati</taxon>
        <taxon>Methanobacteriota</taxon>
        <taxon>Stenosarchaea group</taxon>
        <taxon>Halobacteria</taxon>
        <taxon>Halobacteriales</taxon>
        <taxon>Natrialbaceae</taxon>
        <taxon>Saliphagus</taxon>
    </lineage>
</organism>